<evidence type="ECO:0000256" key="2">
    <source>
        <dbReference type="ARBA" id="ARBA00008149"/>
    </source>
</evidence>
<dbReference type="OrthoDB" id="3847604at2"/>
<feature type="transmembrane region" description="Helical" evidence="11">
    <location>
        <begin position="40"/>
        <end position="61"/>
    </location>
</feature>
<dbReference type="InterPro" id="IPR042485">
    <property type="entry name" value="T7SS_EccB_R3"/>
</dbReference>
<evidence type="ECO:0000256" key="5">
    <source>
        <dbReference type="ARBA" id="ARBA00022741"/>
    </source>
</evidence>
<protein>
    <submittedName>
        <fullName evidence="12">Type VII secretion protein EccB</fullName>
    </submittedName>
</protein>
<keyword evidence="4 11" id="KW-0812">Transmembrane</keyword>
<evidence type="ECO:0000256" key="9">
    <source>
        <dbReference type="ARBA" id="ARBA00023136"/>
    </source>
</evidence>
<organism evidence="12 13">
    <name type="scientific">Wenjunlia vitaminophila</name>
    <name type="common">Streptomyces vitaminophilus</name>
    <dbReference type="NCBI Taxonomy" id="76728"/>
    <lineage>
        <taxon>Bacteria</taxon>
        <taxon>Bacillati</taxon>
        <taxon>Actinomycetota</taxon>
        <taxon>Actinomycetes</taxon>
        <taxon>Kitasatosporales</taxon>
        <taxon>Streptomycetaceae</taxon>
        <taxon>Wenjunlia</taxon>
    </lineage>
</organism>
<dbReference type="Gene3D" id="3.30.2390.20">
    <property type="entry name" value="Type VII secretion system EccB, repeat 1 domain"/>
    <property type="match status" value="1"/>
</dbReference>
<dbReference type="eggNOG" id="COG3266">
    <property type="taxonomic scope" value="Bacteria"/>
</dbReference>
<sequence length="518" mass="55833">MASRKDKLNAYTFARRRTVAAFLQPTPSGSEEGAPRPLRAVLPSVVVGALVLAGFGAWGIIRPAAPKGWDTPGEYIIVGSESTTRYVVLEDRDENGKKLPKQLHPVLNFASAKLLLDQGKGKVIKVKESEIDKLPHGATIGIPYAPDRLPKADDAGSTKKWAACVRPVAGRDRATDTAVFVLGGKDSSKVEGERRLSGAQALYVTGPDGATYLVDPDGTRFLLGGEHWRSQPGETMDLLRRALFGEEARPQQVTEAWLDSLNDGGAIFFPQVPGLGETSTAQGLDEDHNTVGMVLKASPGGRVQYYAVLRDRVELVSDFTANLLLKDERTLDAYDGAAPRAREVALASIHPDRTPFPGGMDWPEEIPDPVNTEESRDGRRTVACSVYRGSVNSKGRPGLSVWAGTDYPTTIVEGATSAYVTPGTGLLYREVTGDPKSGPLYLVTDTGLRYSVSNNDDSEAERPVTGDRDEQQAGERAAQIRLGYDKVDPLPRVPLNWSEFLSKGPALNTRSAAQPQGS</sequence>
<comment type="subcellular location">
    <subcellularLocation>
        <location evidence="1">Cell membrane</location>
        <topology evidence="1">Single-pass membrane protein</topology>
    </subcellularLocation>
</comment>
<evidence type="ECO:0000256" key="3">
    <source>
        <dbReference type="ARBA" id="ARBA00022475"/>
    </source>
</evidence>
<dbReference type="Gene3D" id="2.40.50.910">
    <property type="entry name" value="Type VII secretion system EccB, repeat 3 domain"/>
    <property type="match status" value="1"/>
</dbReference>
<keyword evidence="9 11" id="KW-0472">Membrane</keyword>
<evidence type="ECO:0000313" key="13">
    <source>
        <dbReference type="Proteomes" id="UP000050867"/>
    </source>
</evidence>
<keyword evidence="5" id="KW-0547">Nucleotide-binding</keyword>
<accession>A0A0T6LYI3</accession>
<dbReference type="GO" id="GO:0005576">
    <property type="term" value="C:extracellular region"/>
    <property type="evidence" value="ECO:0007669"/>
    <property type="project" value="TreeGrafter"/>
</dbReference>
<dbReference type="GO" id="GO:0016787">
    <property type="term" value="F:hydrolase activity"/>
    <property type="evidence" value="ECO:0007669"/>
    <property type="project" value="UniProtKB-KW"/>
</dbReference>
<evidence type="ECO:0000256" key="10">
    <source>
        <dbReference type="SAM" id="MobiDB-lite"/>
    </source>
</evidence>
<evidence type="ECO:0000313" key="12">
    <source>
        <dbReference type="EMBL" id="KRV51049.1"/>
    </source>
</evidence>
<keyword evidence="6" id="KW-0378">Hydrolase</keyword>
<comment type="caution">
    <text evidence="12">The sequence shown here is derived from an EMBL/GenBank/DDBJ whole genome shotgun (WGS) entry which is preliminary data.</text>
</comment>
<name>A0A0T6LYI3_WENVI</name>
<evidence type="ECO:0000256" key="7">
    <source>
        <dbReference type="ARBA" id="ARBA00022840"/>
    </source>
</evidence>
<reference evidence="12 13" key="1">
    <citation type="submission" date="2015-10" db="EMBL/GenBank/DDBJ databases">
        <title>Draft genome sequence of pyrrolomycin-producing Streptomyces vitaminophilus.</title>
        <authorList>
            <person name="Graham D.E."/>
            <person name="Mahan K.M."/>
            <person name="Klingeman D.M."/>
            <person name="Hettich R.L."/>
            <person name="Parry R.J."/>
        </authorList>
    </citation>
    <scope>NUCLEOTIDE SEQUENCE [LARGE SCALE GENOMIC DNA]</scope>
    <source>
        <strain evidence="12 13">ATCC 31673</strain>
    </source>
</reference>
<dbReference type="RefSeq" id="WP_018384966.1">
    <property type="nucleotide sequence ID" value="NZ_LLZU01000002.1"/>
</dbReference>
<dbReference type="PANTHER" id="PTHR40765">
    <property type="entry name" value="ESX-2 SECRETION SYSTEM ATPASE ECCB2"/>
    <property type="match status" value="1"/>
</dbReference>
<comment type="similarity">
    <text evidence="2">Belongs to the EccB family.</text>
</comment>
<evidence type="ECO:0000256" key="1">
    <source>
        <dbReference type="ARBA" id="ARBA00004162"/>
    </source>
</evidence>
<dbReference type="Proteomes" id="UP000050867">
    <property type="component" value="Unassembled WGS sequence"/>
</dbReference>
<evidence type="ECO:0000256" key="6">
    <source>
        <dbReference type="ARBA" id="ARBA00022801"/>
    </source>
</evidence>
<dbReference type="GO" id="GO:0005524">
    <property type="term" value="F:ATP binding"/>
    <property type="evidence" value="ECO:0007669"/>
    <property type="project" value="UniProtKB-KW"/>
</dbReference>
<dbReference type="Pfam" id="PF05108">
    <property type="entry name" value="T7SS_ESX1_EccB"/>
    <property type="match status" value="1"/>
</dbReference>
<evidence type="ECO:0000256" key="11">
    <source>
        <dbReference type="SAM" id="Phobius"/>
    </source>
</evidence>
<dbReference type="GO" id="GO:0005886">
    <property type="term" value="C:plasma membrane"/>
    <property type="evidence" value="ECO:0007669"/>
    <property type="project" value="UniProtKB-SubCell"/>
</dbReference>
<dbReference type="InterPro" id="IPR044857">
    <property type="entry name" value="T7SS_EccB_R1"/>
</dbReference>
<feature type="region of interest" description="Disordered" evidence="10">
    <location>
        <begin position="451"/>
        <end position="482"/>
    </location>
</feature>
<keyword evidence="3" id="KW-1003">Cell membrane</keyword>
<proteinExistence type="inferred from homology"/>
<dbReference type="PANTHER" id="PTHR40765:SF2">
    <property type="entry name" value="ESX-2 SECRETION SYSTEM ATPASE ECCB2"/>
    <property type="match status" value="1"/>
</dbReference>
<keyword evidence="7" id="KW-0067">ATP-binding</keyword>
<feature type="compositionally biased region" description="Basic and acidic residues" evidence="10">
    <location>
        <begin position="460"/>
        <end position="473"/>
    </location>
</feature>
<keyword evidence="13" id="KW-1185">Reference proteome</keyword>
<dbReference type="STRING" id="76728.AQ490_02250"/>
<dbReference type="AlphaFoldDB" id="A0A0T6LYI3"/>
<dbReference type="EMBL" id="LLZU01000002">
    <property type="protein sequence ID" value="KRV51049.1"/>
    <property type="molecule type" value="Genomic_DNA"/>
</dbReference>
<keyword evidence="8 11" id="KW-1133">Transmembrane helix</keyword>
<dbReference type="NCBIfam" id="TIGR03919">
    <property type="entry name" value="T7SS_EccB"/>
    <property type="match status" value="1"/>
</dbReference>
<evidence type="ECO:0000256" key="4">
    <source>
        <dbReference type="ARBA" id="ARBA00022692"/>
    </source>
</evidence>
<gene>
    <name evidence="12" type="ORF">AQ490_02250</name>
</gene>
<evidence type="ECO:0000256" key="8">
    <source>
        <dbReference type="ARBA" id="ARBA00022989"/>
    </source>
</evidence>
<dbReference type="InterPro" id="IPR007795">
    <property type="entry name" value="T7SS_EccB"/>
</dbReference>